<dbReference type="PROSITE" id="PS50157">
    <property type="entry name" value="ZINC_FINGER_C2H2_2"/>
    <property type="match status" value="2"/>
</dbReference>
<dbReference type="Gene3D" id="3.30.160.60">
    <property type="entry name" value="Classic Zinc Finger"/>
    <property type="match status" value="1"/>
</dbReference>
<dbReference type="InterPro" id="IPR013087">
    <property type="entry name" value="Znf_C2H2_type"/>
</dbReference>
<keyword evidence="9" id="KW-1185">Reference proteome</keyword>
<dbReference type="SMART" id="SM00355">
    <property type="entry name" value="ZnF_C2H2"/>
    <property type="match status" value="2"/>
</dbReference>
<feature type="domain" description="J" evidence="6">
    <location>
        <begin position="22"/>
        <end position="88"/>
    </location>
</feature>
<protein>
    <submittedName>
        <fullName evidence="8">DnaJ-domain-containing protein</fullName>
    </submittedName>
</protein>
<feature type="compositionally biased region" description="Polar residues" evidence="5">
    <location>
        <begin position="264"/>
        <end position="286"/>
    </location>
</feature>
<feature type="compositionally biased region" description="Acidic residues" evidence="5">
    <location>
        <begin position="413"/>
        <end position="422"/>
    </location>
</feature>
<keyword evidence="2 4" id="KW-0863">Zinc-finger</keyword>
<keyword evidence="3" id="KW-0862">Zinc</keyword>
<evidence type="ECO:0000256" key="1">
    <source>
        <dbReference type="ARBA" id="ARBA00022723"/>
    </source>
</evidence>
<dbReference type="AlphaFoldDB" id="A0A4Q9PD08"/>
<name>A0A4Q9PD08_9APHY</name>
<dbReference type="InterPro" id="IPR018253">
    <property type="entry name" value="DnaJ_domain_CS"/>
</dbReference>
<dbReference type="GO" id="GO:0008270">
    <property type="term" value="F:zinc ion binding"/>
    <property type="evidence" value="ECO:0007669"/>
    <property type="project" value="UniProtKB-KW"/>
</dbReference>
<feature type="region of interest" description="Disordered" evidence="5">
    <location>
        <begin position="258"/>
        <end position="288"/>
    </location>
</feature>
<dbReference type="InterPro" id="IPR054076">
    <property type="entry name" value="ZUO1-like_ZHD"/>
</dbReference>
<dbReference type="InterPro" id="IPR001623">
    <property type="entry name" value="DnaJ_domain"/>
</dbReference>
<dbReference type="InterPro" id="IPR036869">
    <property type="entry name" value="J_dom_sf"/>
</dbReference>
<feature type="region of interest" description="Disordered" evidence="5">
    <location>
        <begin position="355"/>
        <end position="508"/>
    </location>
</feature>
<feature type="region of interest" description="Disordered" evidence="5">
    <location>
        <begin position="1"/>
        <end position="21"/>
    </location>
</feature>
<dbReference type="PROSITE" id="PS00636">
    <property type="entry name" value="DNAJ_1"/>
    <property type="match status" value="1"/>
</dbReference>
<dbReference type="GO" id="GO:0005737">
    <property type="term" value="C:cytoplasm"/>
    <property type="evidence" value="ECO:0007669"/>
    <property type="project" value="TreeGrafter"/>
</dbReference>
<evidence type="ECO:0000259" key="7">
    <source>
        <dbReference type="PROSITE" id="PS50157"/>
    </source>
</evidence>
<dbReference type="PROSITE" id="PS00028">
    <property type="entry name" value="ZINC_FINGER_C2H2_1"/>
    <property type="match status" value="1"/>
</dbReference>
<gene>
    <name evidence="8" type="ORF">BD310DRAFT_997488</name>
</gene>
<feature type="domain" description="C2H2-type" evidence="7">
    <location>
        <begin position="517"/>
        <end position="547"/>
    </location>
</feature>
<dbReference type="Proteomes" id="UP000292082">
    <property type="component" value="Unassembled WGS sequence"/>
</dbReference>
<dbReference type="InterPro" id="IPR051964">
    <property type="entry name" value="Chaperone_stress_response"/>
</dbReference>
<dbReference type="Gene3D" id="1.10.287.110">
    <property type="entry name" value="DnaJ domain"/>
    <property type="match status" value="1"/>
</dbReference>
<dbReference type="STRING" id="114155.A0A4Q9PD08"/>
<dbReference type="InterPro" id="IPR036236">
    <property type="entry name" value="Znf_C2H2_sf"/>
</dbReference>
<proteinExistence type="predicted"/>
<dbReference type="PRINTS" id="PR00625">
    <property type="entry name" value="JDOMAIN"/>
</dbReference>
<feature type="region of interest" description="Disordered" evidence="5">
    <location>
        <begin position="541"/>
        <end position="560"/>
    </location>
</feature>
<dbReference type="PANTHER" id="PTHR44029:SF1">
    <property type="entry name" value="DNAJ HOMOLOG SUBFAMILY C MEMBER 21"/>
    <property type="match status" value="1"/>
</dbReference>
<evidence type="ECO:0000313" key="8">
    <source>
        <dbReference type="EMBL" id="TBU52518.1"/>
    </source>
</evidence>
<evidence type="ECO:0000256" key="5">
    <source>
        <dbReference type="SAM" id="MobiDB-lite"/>
    </source>
</evidence>
<evidence type="ECO:0000256" key="3">
    <source>
        <dbReference type="ARBA" id="ARBA00022833"/>
    </source>
</evidence>
<feature type="compositionally biased region" description="Basic and acidic residues" evidence="5">
    <location>
        <begin position="487"/>
        <end position="504"/>
    </location>
</feature>
<dbReference type="PROSITE" id="PS50076">
    <property type="entry name" value="DNAJ_2"/>
    <property type="match status" value="1"/>
</dbReference>
<keyword evidence="1" id="KW-0479">Metal-binding</keyword>
<dbReference type="SUPFAM" id="SSF46565">
    <property type="entry name" value="Chaperone J-domain"/>
    <property type="match status" value="1"/>
</dbReference>
<dbReference type="SUPFAM" id="SSF57667">
    <property type="entry name" value="beta-beta-alpha zinc fingers"/>
    <property type="match status" value="1"/>
</dbReference>
<dbReference type="CDD" id="cd06257">
    <property type="entry name" value="DnaJ"/>
    <property type="match status" value="1"/>
</dbReference>
<dbReference type="InterPro" id="IPR022755">
    <property type="entry name" value="Znf_C2H2_jaz"/>
</dbReference>
<accession>A0A4Q9PD08</accession>
<feature type="domain" description="C2H2-type" evidence="7">
    <location>
        <begin position="322"/>
        <end position="351"/>
    </location>
</feature>
<dbReference type="Pfam" id="PF00226">
    <property type="entry name" value="DnaJ"/>
    <property type="match status" value="1"/>
</dbReference>
<feature type="compositionally biased region" description="Acidic residues" evidence="5">
    <location>
        <begin position="359"/>
        <end position="373"/>
    </location>
</feature>
<organism evidence="8 9">
    <name type="scientific">Dichomitus squalens</name>
    <dbReference type="NCBI Taxonomy" id="114155"/>
    <lineage>
        <taxon>Eukaryota</taxon>
        <taxon>Fungi</taxon>
        <taxon>Dikarya</taxon>
        <taxon>Basidiomycota</taxon>
        <taxon>Agaricomycotina</taxon>
        <taxon>Agaricomycetes</taxon>
        <taxon>Polyporales</taxon>
        <taxon>Polyporaceae</taxon>
        <taxon>Dichomitus</taxon>
    </lineage>
</organism>
<reference evidence="8 9" key="1">
    <citation type="submission" date="2019-01" db="EMBL/GenBank/DDBJ databases">
        <title>Draft genome sequences of three monokaryotic isolates of the white-rot basidiomycete fungus Dichomitus squalens.</title>
        <authorList>
            <consortium name="DOE Joint Genome Institute"/>
            <person name="Lopez S.C."/>
            <person name="Andreopoulos B."/>
            <person name="Pangilinan J."/>
            <person name="Lipzen A."/>
            <person name="Riley R."/>
            <person name="Ahrendt S."/>
            <person name="Ng V."/>
            <person name="Barry K."/>
            <person name="Daum C."/>
            <person name="Grigoriev I.V."/>
            <person name="Hilden K.S."/>
            <person name="Makela M.R."/>
            <person name="de Vries R.P."/>
        </authorList>
    </citation>
    <scope>NUCLEOTIDE SEQUENCE [LARGE SCALE GENOMIC DNA]</scope>
    <source>
        <strain evidence="8 9">CBS 464.89</strain>
    </source>
</reference>
<evidence type="ECO:0000256" key="4">
    <source>
        <dbReference type="PROSITE-ProRule" id="PRU00042"/>
    </source>
</evidence>
<dbReference type="EMBL" id="ML145247">
    <property type="protein sequence ID" value="TBU52518.1"/>
    <property type="molecule type" value="Genomic_DNA"/>
</dbReference>
<evidence type="ECO:0000259" key="6">
    <source>
        <dbReference type="PROSITE" id="PS50076"/>
    </source>
</evidence>
<dbReference type="PANTHER" id="PTHR44029">
    <property type="entry name" value="DNAJ HOMOLOG SUBFAMILY C MEMBER 21"/>
    <property type="match status" value="1"/>
</dbReference>
<evidence type="ECO:0000256" key="2">
    <source>
        <dbReference type="ARBA" id="ARBA00022771"/>
    </source>
</evidence>
<dbReference type="Pfam" id="PF12171">
    <property type="entry name" value="zf-C2H2_jaz"/>
    <property type="match status" value="1"/>
</dbReference>
<evidence type="ECO:0000313" key="9">
    <source>
        <dbReference type="Proteomes" id="UP000292082"/>
    </source>
</evidence>
<dbReference type="Pfam" id="PF21884">
    <property type="entry name" value="ZUO1-like_ZHD"/>
    <property type="match status" value="1"/>
</dbReference>
<sequence length="560" mass="63239">MGAGASTARGAETEDGAGGPPDYYALLEVEESATAEEIKKSFRRLALVHHPDKNAHDIEGATNRFAAIQQAYEVLSDEQERAWYDSHRASLIPEPDAAAVFEEIRKGAPPPRARDRGLTVRHLAQFFDTSIVDGLDDGPNGFFTIYRNLFDRLAHDEKQYDDTPLPSFGLSTWPWLPPTKEEKNQCARTFYNYWINFVTNKEFEWADQWNMAEAPDRRVRRLMERDNKKARDEARKEYNDTVRSLATFIRKRDPRYKAHLARQAQGQSTPQGARTPTSRLTATSSPAPQPVYVEQEWQKTAARDDAVDLEWAAAEGEDEEEWECVACGKSFRSEAAWDSHERSRKHMRAVEALKREMEQENDELGLDGDEENQGDPLENAGPPDSGSDEDEVEQRVTDRTEQPPVTDSKQGELAEEVVEEEGVQAPLPKSKRKKAKNTSARSPSPEVISKSQRRTRKRDIDPDSVGEDLAVGNIQDGRASSTTQSEMQERGPTKKEKRRAREVAKQASAKEVSIQELACNMCQARFHSRTQLFAHLHDVPSHALASPQSNSQRGTRGRRN</sequence>
<dbReference type="SMART" id="SM00271">
    <property type="entry name" value="DnaJ"/>
    <property type="match status" value="1"/>
</dbReference>